<protein>
    <submittedName>
        <fullName evidence="2">DUF4435 domain-containing protein</fullName>
    </submittedName>
</protein>
<gene>
    <name evidence="2" type="ORF">FXF03_10765</name>
</gene>
<comment type="caution">
    <text evidence="2">The sequence shown here is derived from an EMBL/GenBank/DDBJ whole genome shotgun (WGS) entry which is preliminary data.</text>
</comment>
<dbReference type="InterPro" id="IPR029492">
    <property type="entry name" value="DUF4435"/>
</dbReference>
<sequence>MMIIALRSRSGRNKMTLQRKDAAKFSKSKLLDKYNDIDIYIEDTAKNYDKLYVNVFKRIFNDQYKIDNVYPIGSRGNVIKKCNEKKDNIKKPTLFVVDGDLYILKGENELPRGVFRLPYYCIENLLLDVNAIINYIDEEHTSLREEDIVSELSYDEWKSVCEYPLVELFIRYAMIQKLNIPSVPNVSTPIKDFLDDNDCSKIDPEKVKNKISYLDGVIVNSKGQEIFTETYQEILERIESSLCKLTTHVSGKDYLYPMIHSKVSTILNKGVSHMNFKQRLALNCDISQVIDCRNSVITPSI</sequence>
<evidence type="ECO:0000313" key="2">
    <source>
        <dbReference type="EMBL" id="TXX64950.1"/>
    </source>
</evidence>
<proteinExistence type="predicted"/>
<accession>A0ABD7SJP6</accession>
<dbReference type="EMBL" id="VSIJ01000033">
    <property type="protein sequence ID" value="TXX64950.1"/>
    <property type="molecule type" value="Genomic_DNA"/>
</dbReference>
<name>A0ABD7SJP6_VIBCL</name>
<evidence type="ECO:0000313" key="3">
    <source>
        <dbReference type="Proteomes" id="UP000323819"/>
    </source>
</evidence>
<dbReference type="Pfam" id="PF14491">
    <property type="entry name" value="DUF4435"/>
    <property type="match status" value="1"/>
</dbReference>
<dbReference type="AlphaFoldDB" id="A0ABD7SJP6"/>
<reference evidence="2 3" key="1">
    <citation type="submission" date="2019-06" db="EMBL/GenBank/DDBJ databases">
        <title>Vibrio cholerae phylogeny based on whole-genome sequencing reveals genetic diversity and population strucutre.</title>
        <authorList>
            <person name="Zhiqiu Y."/>
            <person name="Bin L."/>
            <person name="Lingyan J."/>
        </authorList>
    </citation>
    <scope>NUCLEOTIDE SEQUENCE [LARGE SCALE GENOMIC DNA]</scope>
    <source>
        <strain evidence="2 3">N2814</strain>
    </source>
</reference>
<feature type="domain" description="DUF4435" evidence="1">
    <location>
        <begin position="36"/>
        <end position="259"/>
    </location>
</feature>
<dbReference type="Proteomes" id="UP000323819">
    <property type="component" value="Unassembled WGS sequence"/>
</dbReference>
<evidence type="ECO:0000259" key="1">
    <source>
        <dbReference type="Pfam" id="PF14491"/>
    </source>
</evidence>
<organism evidence="2 3">
    <name type="scientific">Vibrio cholerae</name>
    <dbReference type="NCBI Taxonomy" id="666"/>
    <lineage>
        <taxon>Bacteria</taxon>
        <taxon>Pseudomonadati</taxon>
        <taxon>Pseudomonadota</taxon>
        <taxon>Gammaproteobacteria</taxon>
        <taxon>Vibrionales</taxon>
        <taxon>Vibrionaceae</taxon>
        <taxon>Vibrio</taxon>
    </lineage>
</organism>